<reference evidence="1" key="1">
    <citation type="submission" date="2023-02" db="EMBL/GenBank/DDBJ databases">
        <title>Colletotrichum kahawae CIFC_Que2 genome sequencing and assembly.</title>
        <authorList>
            <person name="Baroncelli R."/>
        </authorList>
    </citation>
    <scope>NUCLEOTIDE SEQUENCE</scope>
    <source>
        <strain evidence="1">CIFC_Que2</strain>
    </source>
</reference>
<sequence>MQYWPSLDPAVKRQTDILTQPSDTSEHDTYAPLCTAHCAHTHKPTRTVDESLTQFLLPVPMPILQCTAVGSWNSPQGTTTSPAAPHLTARTHLCNVYPPSPYLILLDLTHTYYSTRTYQPSSTLDAIHRRPPRPEDGRYGTAAPRFLDSIPVLCTDTSVHDIQPFLSSRNMLLHEIDVDKTYAYRNLRPDARPK</sequence>
<keyword evidence="2" id="KW-1185">Reference proteome</keyword>
<name>A0AAD9YD12_COLKA</name>
<dbReference type="Proteomes" id="UP001281614">
    <property type="component" value="Unassembled WGS sequence"/>
</dbReference>
<organism evidence="1 2">
    <name type="scientific">Colletotrichum kahawae</name>
    <name type="common">Coffee berry disease fungus</name>
    <dbReference type="NCBI Taxonomy" id="34407"/>
    <lineage>
        <taxon>Eukaryota</taxon>
        <taxon>Fungi</taxon>
        <taxon>Dikarya</taxon>
        <taxon>Ascomycota</taxon>
        <taxon>Pezizomycotina</taxon>
        <taxon>Sordariomycetes</taxon>
        <taxon>Hypocreomycetidae</taxon>
        <taxon>Glomerellales</taxon>
        <taxon>Glomerellaceae</taxon>
        <taxon>Colletotrichum</taxon>
        <taxon>Colletotrichum gloeosporioides species complex</taxon>
    </lineage>
</organism>
<comment type="caution">
    <text evidence="1">The sequence shown here is derived from an EMBL/GenBank/DDBJ whole genome shotgun (WGS) entry which is preliminary data.</text>
</comment>
<proteinExistence type="predicted"/>
<accession>A0AAD9YD12</accession>
<gene>
    <name evidence="1" type="ORF">CKAH01_05585</name>
</gene>
<evidence type="ECO:0000313" key="1">
    <source>
        <dbReference type="EMBL" id="KAK2758537.1"/>
    </source>
</evidence>
<dbReference type="EMBL" id="VYYT01000189">
    <property type="protein sequence ID" value="KAK2758537.1"/>
    <property type="molecule type" value="Genomic_DNA"/>
</dbReference>
<protein>
    <submittedName>
        <fullName evidence="1">Uncharacterized protein</fullName>
    </submittedName>
</protein>
<dbReference type="AlphaFoldDB" id="A0AAD9YD12"/>
<evidence type="ECO:0000313" key="2">
    <source>
        <dbReference type="Proteomes" id="UP001281614"/>
    </source>
</evidence>